<sequence length="135" mass="16338">MVQRRFLKSLAFKQKIKPKNIYNHCDYKFVMNSNNISTLENRRTLYDLIYFYKIMNQNVYLPDLVQEVSFRVNNKNTRNQDMFISKRAHSNVLKFSPLYRMLEVYNSISRDCPELDIFFMSITQLKKAIESRLEM</sequence>
<dbReference type="AlphaFoldDB" id="A0A8D8RZ12"/>
<protein>
    <submittedName>
        <fullName evidence="1">Uncharacterized protein</fullName>
    </submittedName>
</protein>
<reference evidence="1" key="1">
    <citation type="submission" date="2021-05" db="EMBL/GenBank/DDBJ databases">
        <authorList>
            <person name="Alioto T."/>
            <person name="Alioto T."/>
            <person name="Gomez Garrido J."/>
        </authorList>
    </citation>
    <scope>NUCLEOTIDE SEQUENCE</scope>
</reference>
<proteinExistence type="predicted"/>
<dbReference type="EMBL" id="HBUF01188319">
    <property type="protein sequence ID" value="CAG6657419.1"/>
    <property type="molecule type" value="Transcribed_RNA"/>
</dbReference>
<accession>A0A8D8RZ12</accession>
<name>A0A8D8RZ12_9HEMI</name>
<organism evidence="1">
    <name type="scientific">Cacopsylla melanoneura</name>
    <dbReference type="NCBI Taxonomy" id="428564"/>
    <lineage>
        <taxon>Eukaryota</taxon>
        <taxon>Metazoa</taxon>
        <taxon>Ecdysozoa</taxon>
        <taxon>Arthropoda</taxon>
        <taxon>Hexapoda</taxon>
        <taxon>Insecta</taxon>
        <taxon>Pterygota</taxon>
        <taxon>Neoptera</taxon>
        <taxon>Paraneoptera</taxon>
        <taxon>Hemiptera</taxon>
        <taxon>Sternorrhyncha</taxon>
        <taxon>Psylloidea</taxon>
        <taxon>Psyllidae</taxon>
        <taxon>Psyllinae</taxon>
        <taxon>Cacopsylla</taxon>
    </lineage>
</organism>
<evidence type="ECO:0000313" key="1">
    <source>
        <dbReference type="EMBL" id="CAG6657419.1"/>
    </source>
</evidence>